<dbReference type="InterPro" id="IPR036102">
    <property type="entry name" value="OsmC/Ohrsf"/>
</dbReference>
<dbReference type="InterPro" id="IPR015946">
    <property type="entry name" value="KH_dom-like_a/b"/>
</dbReference>
<feature type="region of interest" description="Disordered" evidence="1">
    <location>
        <begin position="1"/>
        <end position="27"/>
    </location>
</feature>
<feature type="compositionally biased region" description="Polar residues" evidence="1">
    <location>
        <begin position="11"/>
        <end position="27"/>
    </location>
</feature>
<dbReference type="InterPro" id="IPR003718">
    <property type="entry name" value="OsmC/Ohr_fam"/>
</dbReference>
<dbReference type="PANTHER" id="PTHR34352">
    <property type="entry name" value="PROTEIN YHFA"/>
    <property type="match status" value="1"/>
</dbReference>
<gene>
    <name evidence="2" type="ORF">I2501_18765</name>
</gene>
<protein>
    <submittedName>
        <fullName evidence="2">OsmC family protein</fullName>
    </submittedName>
</protein>
<evidence type="ECO:0000313" key="2">
    <source>
        <dbReference type="EMBL" id="MBF9070069.1"/>
    </source>
</evidence>
<keyword evidence="3" id="KW-1185">Reference proteome</keyword>
<dbReference type="EMBL" id="JADPRT010000007">
    <property type="protein sequence ID" value="MBF9070069.1"/>
    <property type="molecule type" value="Genomic_DNA"/>
</dbReference>
<proteinExistence type="predicted"/>
<dbReference type="Pfam" id="PF02566">
    <property type="entry name" value="OsmC"/>
    <property type="match status" value="1"/>
</dbReference>
<dbReference type="Gene3D" id="3.30.300.20">
    <property type="match status" value="1"/>
</dbReference>
<organism evidence="2 3">
    <name type="scientific">Streptacidiphilus fuscans</name>
    <dbReference type="NCBI Taxonomy" id="2789292"/>
    <lineage>
        <taxon>Bacteria</taxon>
        <taxon>Bacillati</taxon>
        <taxon>Actinomycetota</taxon>
        <taxon>Actinomycetes</taxon>
        <taxon>Kitasatosporales</taxon>
        <taxon>Streptomycetaceae</taxon>
        <taxon>Streptacidiphilus</taxon>
    </lineage>
</organism>
<sequence>MTDDTHRSVSIERTSSGHYTATNPRGGTISFGSSGTAEFTPVELLLAAIGGCTSIDADVATSRHTEPDGFTVTVSGTKVNDEQGQHLTDLAVTFHVTFPEGEEGDRARAILPRAVKNSHDRYCTVSRTVEIGTPVTSTIAE</sequence>
<feature type="compositionally biased region" description="Basic and acidic residues" evidence="1">
    <location>
        <begin position="1"/>
        <end position="10"/>
    </location>
</feature>
<evidence type="ECO:0000313" key="3">
    <source>
        <dbReference type="Proteomes" id="UP000657385"/>
    </source>
</evidence>
<comment type="caution">
    <text evidence="2">The sequence shown here is derived from an EMBL/GenBank/DDBJ whole genome shotgun (WGS) entry which is preliminary data.</text>
</comment>
<accession>A0A931FGY1</accession>
<dbReference type="RefSeq" id="WP_196195231.1">
    <property type="nucleotide sequence ID" value="NZ_JADPRT010000007.1"/>
</dbReference>
<dbReference type="PANTHER" id="PTHR34352:SF1">
    <property type="entry name" value="PROTEIN YHFA"/>
    <property type="match status" value="1"/>
</dbReference>
<dbReference type="SUPFAM" id="SSF82784">
    <property type="entry name" value="OsmC-like"/>
    <property type="match status" value="1"/>
</dbReference>
<dbReference type="Proteomes" id="UP000657385">
    <property type="component" value="Unassembled WGS sequence"/>
</dbReference>
<evidence type="ECO:0000256" key="1">
    <source>
        <dbReference type="SAM" id="MobiDB-lite"/>
    </source>
</evidence>
<name>A0A931FGY1_9ACTN</name>
<reference evidence="2" key="1">
    <citation type="submission" date="2020-11" db="EMBL/GenBank/DDBJ databases">
        <title>Isolation and identification of active actinomycetes.</title>
        <authorList>
            <person name="Yu B."/>
        </authorList>
    </citation>
    <scope>NUCLEOTIDE SEQUENCE</scope>
    <source>
        <strain evidence="2">NEAU-YB345</strain>
    </source>
</reference>
<dbReference type="AlphaFoldDB" id="A0A931FGY1"/>